<feature type="transmembrane region" description="Helical" evidence="1">
    <location>
        <begin position="98"/>
        <end position="123"/>
    </location>
</feature>
<dbReference type="InterPro" id="IPR025273">
    <property type="entry name" value="DUF4064"/>
</dbReference>
<dbReference type="OrthoDB" id="2357232at2"/>
<dbReference type="Pfam" id="PF13273">
    <property type="entry name" value="DUF4064"/>
    <property type="match status" value="1"/>
</dbReference>
<sequence>MKYKTETILTAIGILLFGILFGGGILLYGNLEGSPETLELVQSFMEDENIDEFSEQQLISYMGYLFIYLSAVSFAWIILGAVAIFLFKKENKGKIAGILLIVTAILGTLSTIGLGIFSGIFYLTAGVMAMTRSRSAS</sequence>
<reference evidence="3 4" key="1">
    <citation type="submission" date="2019-07" db="EMBL/GenBank/DDBJ databases">
        <title>Whole genome shotgun sequence of Oceanobacillus sojae NBRC 105379.</title>
        <authorList>
            <person name="Hosoyama A."/>
            <person name="Uohara A."/>
            <person name="Ohji S."/>
            <person name="Ichikawa N."/>
        </authorList>
    </citation>
    <scope>NUCLEOTIDE SEQUENCE [LARGE SCALE GENOMIC DNA]</scope>
    <source>
        <strain evidence="3 4">NBRC 105379</strain>
    </source>
</reference>
<keyword evidence="1" id="KW-0472">Membrane</keyword>
<comment type="caution">
    <text evidence="3">The sequence shown here is derived from an EMBL/GenBank/DDBJ whole genome shotgun (WGS) entry which is preliminary data.</text>
</comment>
<dbReference type="RefSeq" id="WP_147208605.1">
    <property type="nucleotide sequence ID" value="NZ_BJYM01000002.1"/>
</dbReference>
<proteinExistence type="predicted"/>
<protein>
    <recommendedName>
        <fullName evidence="2">DUF4064 domain-containing protein</fullName>
    </recommendedName>
</protein>
<dbReference type="STRING" id="582851.GCA_900162665_02841"/>
<accession>A0A511ZEN3</accession>
<evidence type="ECO:0000313" key="4">
    <source>
        <dbReference type="Proteomes" id="UP000321558"/>
    </source>
</evidence>
<evidence type="ECO:0000313" key="3">
    <source>
        <dbReference type="EMBL" id="GEN85896.1"/>
    </source>
</evidence>
<dbReference type="EMBL" id="BJYM01000002">
    <property type="protein sequence ID" value="GEN85896.1"/>
    <property type="molecule type" value="Genomic_DNA"/>
</dbReference>
<evidence type="ECO:0000256" key="1">
    <source>
        <dbReference type="SAM" id="Phobius"/>
    </source>
</evidence>
<dbReference type="Proteomes" id="UP000321558">
    <property type="component" value="Unassembled WGS sequence"/>
</dbReference>
<keyword evidence="4" id="KW-1185">Reference proteome</keyword>
<organism evidence="3 4">
    <name type="scientific">Oceanobacillus sojae</name>
    <dbReference type="NCBI Taxonomy" id="582851"/>
    <lineage>
        <taxon>Bacteria</taxon>
        <taxon>Bacillati</taxon>
        <taxon>Bacillota</taxon>
        <taxon>Bacilli</taxon>
        <taxon>Bacillales</taxon>
        <taxon>Bacillaceae</taxon>
        <taxon>Oceanobacillus</taxon>
    </lineage>
</organism>
<evidence type="ECO:0000259" key="2">
    <source>
        <dbReference type="Pfam" id="PF13273"/>
    </source>
</evidence>
<feature type="transmembrane region" description="Helical" evidence="1">
    <location>
        <begin position="61"/>
        <end position="86"/>
    </location>
</feature>
<feature type="transmembrane region" description="Helical" evidence="1">
    <location>
        <begin position="7"/>
        <end position="28"/>
    </location>
</feature>
<gene>
    <name evidence="3" type="ORF">OSO01_06350</name>
</gene>
<keyword evidence="1" id="KW-0812">Transmembrane</keyword>
<feature type="domain" description="DUF4064" evidence="2">
    <location>
        <begin position="2"/>
        <end position="109"/>
    </location>
</feature>
<name>A0A511ZEN3_9BACI</name>
<keyword evidence="1" id="KW-1133">Transmembrane helix</keyword>
<dbReference type="AlphaFoldDB" id="A0A511ZEN3"/>